<dbReference type="InterPro" id="IPR013324">
    <property type="entry name" value="RNA_pol_sigma_r3/r4-like"/>
</dbReference>
<accession>A0A1I1U3W9</accession>
<dbReference type="InterPro" id="IPR013325">
    <property type="entry name" value="RNA_pol_sigma_r2"/>
</dbReference>
<organism evidence="4 5">
    <name type="scientific">Nannocystis exedens</name>
    <dbReference type="NCBI Taxonomy" id="54"/>
    <lineage>
        <taxon>Bacteria</taxon>
        <taxon>Pseudomonadati</taxon>
        <taxon>Myxococcota</taxon>
        <taxon>Polyangia</taxon>
        <taxon>Nannocystales</taxon>
        <taxon>Nannocystaceae</taxon>
        <taxon>Nannocystis</taxon>
    </lineage>
</organism>
<dbReference type="SUPFAM" id="SSF88946">
    <property type="entry name" value="Sigma2 domain of RNA polymerase sigma factors"/>
    <property type="match status" value="1"/>
</dbReference>
<dbReference type="Pfam" id="PF04542">
    <property type="entry name" value="Sigma70_r2"/>
    <property type="match status" value="1"/>
</dbReference>
<comment type="subunit">
    <text evidence="1">Interacts transiently with the RNA polymerase catalytic core formed by RpoA, RpoB, RpoC and RpoZ (2 alpha, 1 beta, 1 beta' and 1 omega subunit) to form the RNA polymerase holoenzyme that can initiate transcription.</text>
</comment>
<name>A0A1I1U3W9_9BACT</name>
<evidence type="ECO:0000256" key="1">
    <source>
        <dbReference type="ARBA" id="ARBA00011344"/>
    </source>
</evidence>
<evidence type="ECO:0000259" key="2">
    <source>
        <dbReference type="Pfam" id="PF04542"/>
    </source>
</evidence>
<protein>
    <submittedName>
        <fullName evidence="4">RNA polymerase sigma-70 factor, ECF subfamily</fullName>
    </submittedName>
</protein>
<dbReference type="Gene3D" id="1.10.1740.10">
    <property type="match status" value="1"/>
</dbReference>
<evidence type="ECO:0000313" key="4">
    <source>
        <dbReference type="EMBL" id="SFD65459.1"/>
    </source>
</evidence>
<dbReference type="InterPro" id="IPR032710">
    <property type="entry name" value="NTF2-like_dom_sf"/>
</dbReference>
<dbReference type="GO" id="GO:0016987">
    <property type="term" value="F:sigma factor activity"/>
    <property type="evidence" value="ECO:0007669"/>
    <property type="project" value="InterPro"/>
</dbReference>
<dbReference type="NCBIfam" id="TIGR02937">
    <property type="entry name" value="sigma70-ECF"/>
    <property type="match status" value="1"/>
</dbReference>
<dbReference type="PANTHER" id="PTHR30173:SF36">
    <property type="entry name" value="ECF RNA POLYMERASE SIGMA FACTOR SIGJ"/>
    <property type="match status" value="1"/>
</dbReference>
<feature type="domain" description="RNA polymerase sigma factor 70 region 4 type 2" evidence="3">
    <location>
        <begin position="105"/>
        <end position="155"/>
    </location>
</feature>
<reference evidence="5" key="1">
    <citation type="submission" date="2016-10" db="EMBL/GenBank/DDBJ databases">
        <authorList>
            <person name="Varghese N."/>
            <person name="Submissions S."/>
        </authorList>
    </citation>
    <scope>NUCLEOTIDE SEQUENCE [LARGE SCALE GENOMIC DNA]</scope>
    <source>
        <strain evidence="5">ATCC 25963</strain>
    </source>
</reference>
<dbReference type="NCBIfam" id="NF007214">
    <property type="entry name" value="PRK09636.1"/>
    <property type="match status" value="1"/>
</dbReference>
<dbReference type="Pfam" id="PF08281">
    <property type="entry name" value="Sigma70_r4_2"/>
    <property type="match status" value="1"/>
</dbReference>
<dbReference type="InterPro" id="IPR013249">
    <property type="entry name" value="RNA_pol_sigma70_r4_t2"/>
</dbReference>
<dbReference type="InterPro" id="IPR014303">
    <property type="entry name" value="RNA_pol_sigma-70_ECF"/>
</dbReference>
<dbReference type="InterPro" id="IPR014284">
    <property type="entry name" value="RNA_pol_sigma-70_dom"/>
</dbReference>
<sequence>MSPDEAATLFGAHRSRLFGLAYRMLGSAAEAEDVLQEAHVRWQAADHATIEAPGGWLTTVVSRLCLDQLKSARSRREAYVGTWLPEPLPTERLETAPDLESISLAFLVLLEALSPLERAVFVLREVFDYDFAEIAAIIGREEAACRQLAHRAREHVRAKRPRFARSREQHEQLLGAFLGAIAQGDLDGLQQLLADDVIAWSDSGGRARAARNPVFGPDRVARLLIGTAKKGGAHGTLSLVEINGWPAAVLWDHGVAVAAMSIETDDEKIHSLHIMVNPDKLAALH</sequence>
<dbReference type="SUPFAM" id="SSF88659">
    <property type="entry name" value="Sigma3 and sigma4 domains of RNA polymerase sigma factors"/>
    <property type="match status" value="1"/>
</dbReference>
<proteinExistence type="predicted"/>
<evidence type="ECO:0000259" key="3">
    <source>
        <dbReference type="Pfam" id="PF08281"/>
    </source>
</evidence>
<dbReference type="RefSeq" id="WP_096329449.1">
    <property type="nucleotide sequence ID" value="NZ_FOMX01000003.1"/>
</dbReference>
<dbReference type="OrthoDB" id="9794372at2"/>
<dbReference type="Gene3D" id="1.10.10.10">
    <property type="entry name" value="Winged helix-like DNA-binding domain superfamily/Winged helix DNA-binding domain"/>
    <property type="match status" value="1"/>
</dbReference>
<feature type="domain" description="RNA polymerase sigma-70 region 2" evidence="2">
    <location>
        <begin position="9"/>
        <end position="73"/>
    </location>
</feature>
<dbReference type="GO" id="GO:0006352">
    <property type="term" value="P:DNA-templated transcription initiation"/>
    <property type="evidence" value="ECO:0007669"/>
    <property type="project" value="InterPro"/>
</dbReference>
<dbReference type="Gene3D" id="3.10.450.50">
    <property type="match status" value="1"/>
</dbReference>
<gene>
    <name evidence="4" type="ORF">SAMN02745121_00950</name>
</gene>
<dbReference type="SUPFAM" id="SSF54427">
    <property type="entry name" value="NTF2-like"/>
    <property type="match status" value="1"/>
</dbReference>
<evidence type="ECO:0000313" key="5">
    <source>
        <dbReference type="Proteomes" id="UP000199400"/>
    </source>
</evidence>
<dbReference type="AlphaFoldDB" id="A0A1I1U3W9"/>
<dbReference type="EMBL" id="FOMX01000003">
    <property type="protein sequence ID" value="SFD65459.1"/>
    <property type="molecule type" value="Genomic_DNA"/>
</dbReference>
<dbReference type="Proteomes" id="UP000199400">
    <property type="component" value="Unassembled WGS sequence"/>
</dbReference>
<dbReference type="InterPro" id="IPR007627">
    <property type="entry name" value="RNA_pol_sigma70_r2"/>
</dbReference>
<dbReference type="GO" id="GO:0003677">
    <property type="term" value="F:DNA binding"/>
    <property type="evidence" value="ECO:0007669"/>
    <property type="project" value="InterPro"/>
</dbReference>
<dbReference type="NCBIfam" id="TIGR02957">
    <property type="entry name" value="SigX4"/>
    <property type="match status" value="1"/>
</dbReference>
<dbReference type="InterPro" id="IPR036388">
    <property type="entry name" value="WH-like_DNA-bd_sf"/>
</dbReference>
<dbReference type="InterPro" id="IPR052704">
    <property type="entry name" value="ECF_Sigma-70_Domain"/>
</dbReference>
<keyword evidence="5" id="KW-1185">Reference proteome</keyword>
<dbReference type="PANTHER" id="PTHR30173">
    <property type="entry name" value="SIGMA 19 FACTOR"/>
    <property type="match status" value="1"/>
</dbReference>